<dbReference type="Proteomes" id="UP001145114">
    <property type="component" value="Unassembled WGS sequence"/>
</dbReference>
<feature type="non-terminal residue" evidence="1">
    <location>
        <position position="312"/>
    </location>
</feature>
<feature type="non-terminal residue" evidence="1">
    <location>
        <position position="1"/>
    </location>
</feature>
<accession>A0ACC1H854</accession>
<organism evidence="1 2">
    <name type="scientific">Spiromyces aspiralis</name>
    <dbReference type="NCBI Taxonomy" id="68401"/>
    <lineage>
        <taxon>Eukaryota</taxon>
        <taxon>Fungi</taxon>
        <taxon>Fungi incertae sedis</taxon>
        <taxon>Zoopagomycota</taxon>
        <taxon>Kickxellomycotina</taxon>
        <taxon>Kickxellomycetes</taxon>
        <taxon>Kickxellales</taxon>
        <taxon>Kickxellaceae</taxon>
        <taxon>Spiromyces</taxon>
    </lineage>
</organism>
<proteinExistence type="predicted"/>
<name>A0ACC1H854_9FUNG</name>
<gene>
    <name evidence="1" type="ORF">EV182_006808</name>
</gene>
<evidence type="ECO:0000313" key="2">
    <source>
        <dbReference type="Proteomes" id="UP001145114"/>
    </source>
</evidence>
<keyword evidence="2" id="KW-1185">Reference proteome</keyword>
<protein>
    <submittedName>
        <fullName evidence="1">Uncharacterized protein</fullName>
    </submittedName>
</protein>
<comment type="caution">
    <text evidence="1">The sequence shown here is derived from an EMBL/GenBank/DDBJ whole genome shotgun (WGS) entry which is preliminary data.</text>
</comment>
<sequence length="312" mass="34611">VVHPVDPSKRLYRYMQSVPSPACAIVFAIGPFGSCLRVDKAFLEDSSKSAALYHEFESQEENVAEGSGNSGVERDTRANGEGDEDEEEDEEEEGDDHRGSGGKAADRVPEAANQNGMPVVASKKPDYDRRAEGSNAEGARAGDREPLAPFKDQAHQRSAIEAVGGIFAFAPDSYAKELPTTCKFISEAFAFHSREFYSYPFTTYKLVFVDGLCEPLISGAAITLVSTDYLHPDDVIEPVYETRRCLSLAIAQQWFGVYITPETWCDRWLVVGLAGLISSLFIRRHLGTNEYRYRLKQDLTRLSHADVNQKPI</sequence>
<evidence type="ECO:0000313" key="1">
    <source>
        <dbReference type="EMBL" id="KAJ1672629.1"/>
    </source>
</evidence>
<dbReference type="EMBL" id="JAMZIH010008072">
    <property type="protein sequence ID" value="KAJ1672629.1"/>
    <property type="molecule type" value="Genomic_DNA"/>
</dbReference>
<reference evidence="1" key="1">
    <citation type="submission" date="2022-06" db="EMBL/GenBank/DDBJ databases">
        <title>Phylogenomic reconstructions and comparative analyses of Kickxellomycotina fungi.</title>
        <authorList>
            <person name="Reynolds N.K."/>
            <person name="Stajich J.E."/>
            <person name="Barry K."/>
            <person name="Grigoriev I.V."/>
            <person name="Crous P."/>
            <person name="Smith M.E."/>
        </authorList>
    </citation>
    <scope>NUCLEOTIDE SEQUENCE</scope>
    <source>
        <strain evidence="1">RSA 2271</strain>
    </source>
</reference>